<protein>
    <submittedName>
        <fullName evidence="1">Uncharacterized protein</fullName>
    </submittedName>
</protein>
<evidence type="ECO:0000313" key="2">
    <source>
        <dbReference type="Proteomes" id="UP001295684"/>
    </source>
</evidence>
<proteinExistence type="predicted"/>
<dbReference type="AlphaFoldDB" id="A0AAD2D784"/>
<dbReference type="Proteomes" id="UP001295684">
    <property type="component" value="Unassembled WGS sequence"/>
</dbReference>
<evidence type="ECO:0000313" key="1">
    <source>
        <dbReference type="EMBL" id="CAI2383839.1"/>
    </source>
</evidence>
<reference evidence="1" key="1">
    <citation type="submission" date="2023-07" db="EMBL/GenBank/DDBJ databases">
        <authorList>
            <consortium name="AG Swart"/>
            <person name="Singh M."/>
            <person name="Singh A."/>
            <person name="Seah K."/>
            <person name="Emmerich C."/>
        </authorList>
    </citation>
    <scope>NUCLEOTIDE SEQUENCE</scope>
    <source>
        <strain evidence="1">DP1</strain>
    </source>
</reference>
<accession>A0AAD2D784</accession>
<gene>
    <name evidence="1" type="ORF">ECRASSUSDP1_LOCUS25351</name>
</gene>
<sequence>MEGEGDDFIDVKVRECDTEDEYGTYPEHGPVYNIYVTREADIAELKTEISLHRGLSHRKFDVWCNGRLRRYNEKVKHCIDEYCSTFLIYFPDPLYQGECVLFE</sequence>
<name>A0AAD2D784_EUPCR</name>
<comment type="caution">
    <text evidence="1">The sequence shown here is derived from an EMBL/GenBank/DDBJ whole genome shotgun (WGS) entry which is preliminary data.</text>
</comment>
<dbReference type="EMBL" id="CAMPGE010026145">
    <property type="protein sequence ID" value="CAI2383839.1"/>
    <property type="molecule type" value="Genomic_DNA"/>
</dbReference>
<keyword evidence="2" id="KW-1185">Reference proteome</keyword>
<organism evidence="1 2">
    <name type="scientific">Euplotes crassus</name>
    <dbReference type="NCBI Taxonomy" id="5936"/>
    <lineage>
        <taxon>Eukaryota</taxon>
        <taxon>Sar</taxon>
        <taxon>Alveolata</taxon>
        <taxon>Ciliophora</taxon>
        <taxon>Intramacronucleata</taxon>
        <taxon>Spirotrichea</taxon>
        <taxon>Hypotrichia</taxon>
        <taxon>Euplotida</taxon>
        <taxon>Euplotidae</taxon>
        <taxon>Moneuplotes</taxon>
    </lineage>
</organism>